<evidence type="ECO:0000256" key="1">
    <source>
        <dbReference type="SAM" id="MobiDB-lite"/>
    </source>
</evidence>
<comment type="caution">
    <text evidence="3">The sequence shown here is derived from an EMBL/GenBank/DDBJ whole genome shotgun (WGS) entry which is preliminary data.</text>
</comment>
<dbReference type="SUPFAM" id="SSF50998">
    <property type="entry name" value="Quinoprotein alcohol dehydrogenase-like"/>
    <property type="match status" value="1"/>
</dbReference>
<accession>A0A7K1FHT2</accession>
<name>A0A7K1FHT2_9ACTN</name>
<evidence type="ECO:0008006" key="5">
    <source>
        <dbReference type="Google" id="ProtNLM"/>
    </source>
</evidence>
<dbReference type="InterPro" id="IPR015943">
    <property type="entry name" value="WD40/YVTN_repeat-like_dom_sf"/>
</dbReference>
<keyword evidence="2" id="KW-0812">Transmembrane</keyword>
<dbReference type="Proteomes" id="UP000460221">
    <property type="component" value="Unassembled WGS sequence"/>
</dbReference>
<dbReference type="RefSeq" id="WP_154767487.1">
    <property type="nucleotide sequence ID" value="NZ_WLYK01000001.1"/>
</dbReference>
<protein>
    <recommendedName>
        <fullName evidence="5">PQQ-binding-like beta-propeller repeat protein</fullName>
    </recommendedName>
</protein>
<feature type="region of interest" description="Disordered" evidence="1">
    <location>
        <begin position="346"/>
        <end position="380"/>
    </location>
</feature>
<evidence type="ECO:0000313" key="3">
    <source>
        <dbReference type="EMBL" id="MTD13687.1"/>
    </source>
</evidence>
<keyword evidence="4" id="KW-1185">Reference proteome</keyword>
<feature type="compositionally biased region" description="Polar residues" evidence="1">
    <location>
        <begin position="39"/>
        <end position="55"/>
    </location>
</feature>
<reference evidence="3 4" key="1">
    <citation type="submission" date="2019-11" db="EMBL/GenBank/DDBJ databases">
        <authorList>
            <person name="Jiang L.-Q."/>
        </authorList>
    </citation>
    <scope>NUCLEOTIDE SEQUENCE [LARGE SCALE GENOMIC DNA]</scope>
    <source>
        <strain evidence="3 4">YIM 132087</strain>
    </source>
</reference>
<feature type="region of interest" description="Disordered" evidence="1">
    <location>
        <begin position="39"/>
        <end position="58"/>
    </location>
</feature>
<dbReference type="EMBL" id="WLYK01000001">
    <property type="protein sequence ID" value="MTD13687.1"/>
    <property type="molecule type" value="Genomic_DNA"/>
</dbReference>
<gene>
    <name evidence="3" type="ORF">GIS00_06990</name>
</gene>
<evidence type="ECO:0000313" key="4">
    <source>
        <dbReference type="Proteomes" id="UP000460221"/>
    </source>
</evidence>
<evidence type="ECO:0000256" key="2">
    <source>
        <dbReference type="SAM" id="Phobius"/>
    </source>
</evidence>
<keyword evidence="2" id="KW-0472">Membrane</keyword>
<proteinExistence type="predicted"/>
<sequence length="465" mass="48183">MPATSPRRRMLDRAIAAAIVVVVGVVGLVLYLNSDIRAAQSSPGSSEKAPSTATDVPTRLTERWSAPTDAGLGAVVSPSGVVVTTTEHEITGLDAVTGEQRWSYSRSNRPLCAVGSGDLSANGGGVRGIATVWESNGYCSQVMTFDADTGERSKVRTAPNQVGGSLVFGGGSAGWVGSDLLEVWRNDLVRTMQYGVQPNPTNPDSRHTGCVFTDMAIADLQFGTIEHCEAQGPNARIVLNFDEPKGKKDGWDEYRSDPRMDVDTGSTAALIVGITQDRVAVLVSSPEPAVVLYDAAGTEISRSPVDIPAADIENTAATGTPTPYRRTDTTRYSLIGSTLLAVTEETVQTAPPATALTTPTTSTETSSDASSSPSSSEAPADVSVTSLRVAFVSAGAIGLPAVVDEQLVVPVTGGLSVMSAETGSSQLDPAREIPVDRAGWTGRVDAGAVGSMIVETRGGTVVALS</sequence>
<dbReference type="InterPro" id="IPR011047">
    <property type="entry name" value="Quinoprotein_ADH-like_sf"/>
</dbReference>
<dbReference type="AlphaFoldDB" id="A0A7K1FHT2"/>
<dbReference type="Gene3D" id="2.130.10.10">
    <property type="entry name" value="YVTN repeat-like/Quinoprotein amine dehydrogenase"/>
    <property type="match status" value="1"/>
</dbReference>
<keyword evidence="2" id="KW-1133">Transmembrane helix</keyword>
<feature type="transmembrane region" description="Helical" evidence="2">
    <location>
        <begin position="14"/>
        <end position="32"/>
    </location>
</feature>
<feature type="compositionally biased region" description="Low complexity" evidence="1">
    <location>
        <begin position="349"/>
        <end position="380"/>
    </location>
</feature>
<organism evidence="3 4">
    <name type="scientific">Nakamurella alba</name>
    <dbReference type="NCBI Taxonomy" id="2665158"/>
    <lineage>
        <taxon>Bacteria</taxon>
        <taxon>Bacillati</taxon>
        <taxon>Actinomycetota</taxon>
        <taxon>Actinomycetes</taxon>
        <taxon>Nakamurellales</taxon>
        <taxon>Nakamurellaceae</taxon>
        <taxon>Nakamurella</taxon>
    </lineage>
</organism>